<dbReference type="OrthoDB" id="687730at2759"/>
<dbReference type="PANTHER" id="PTHR24020:SF20">
    <property type="entry name" value="PH DOMAIN-CONTAINING PROTEIN"/>
    <property type="match status" value="1"/>
</dbReference>
<evidence type="ECO:0000259" key="2">
    <source>
        <dbReference type="PROSITE" id="PS50026"/>
    </source>
</evidence>
<keyword evidence="1" id="KW-0245">EGF-like domain</keyword>
<dbReference type="OMA" id="HYELCEP"/>
<dbReference type="PROSITE" id="PS50026">
    <property type="entry name" value="EGF_3"/>
    <property type="match status" value="2"/>
</dbReference>
<dbReference type="Proteomes" id="UP000694845">
    <property type="component" value="Unplaced"/>
</dbReference>
<evidence type="ECO:0000313" key="6">
    <source>
        <dbReference type="RefSeq" id="XP_022107543.1"/>
    </source>
</evidence>
<dbReference type="SMART" id="SM00327">
    <property type="entry name" value="VWA"/>
    <property type="match status" value="1"/>
</dbReference>
<dbReference type="GeneID" id="110988401"/>
<name>A0A8B7ZPN2_ACAPL</name>
<keyword evidence="1" id="KW-1015">Disulfide bond</keyword>
<dbReference type="PANTHER" id="PTHR24020">
    <property type="entry name" value="COLLAGEN ALPHA"/>
    <property type="match status" value="1"/>
</dbReference>
<dbReference type="SUPFAM" id="SSF53300">
    <property type="entry name" value="vWA-like"/>
    <property type="match status" value="1"/>
</dbReference>
<proteinExistence type="predicted"/>
<protein>
    <submittedName>
        <fullName evidence="6">Uncharacterized protein LOC110988401</fullName>
    </submittedName>
</protein>
<evidence type="ECO:0000256" key="1">
    <source>
        <dbReference type="PROSITE-ProRule" id="PRU00076"/>
    </source>
</evidence>
<evidence type="ECO:0000259" key="3">
    <source>
        <dbReference type="PROSITE" id="PS50234"/>
    </source>
</evidence>
<sequence>MCGKCAIFGPGSPGFVCQLDCVNGGTKISSNEECRCACAKGWEGDQCEIVCQNHYELCEPDPTQPNRGSYKKHQCSTQDFVYDKCHLLCGRCEKFGPGSPGFECTLTCENGGTLTNDDSGCFCTCAEGWEGTRCEAHCRDKRAGGCAKISYACKRASYTTYMKKSCAKTCGLCDVHGETPRRFKDLPTVSHEGPGIEVAFLIDCSGSMRVDAERQRGILRDYLTSLDYQAGGGMRVSFVTFGSGASVRLNLFDADSVPRVLRSLDDVRYEGGPTNMKKAFQFARRLVLVHSRKKARKVIFVLTDGLFTGKSPAQLATALRKEGVEIYALSFNEHYIADTMQELVDDPLHVKVVTSASDIPAPY</sequence>
<reference evidence="6" key="1">
    <citation type="submission" date="2025-08" db="UniProtKB">
        <authorList>
            <consortium name="RefSeq"/>
        </authorList>
    </citation>
    <scope>IDENTIFICATION</scope>
</reference>
<comment type="caution">
    <text evidence="1">Lacks conserved residue(s) required for the propagation of feature annotation.</text>
</comment>
<dbReference type="SMART" id="SM00254">
    <property type="entry name" value="ShKT"/>
    <property type="match status" value="1"/>
</dbReference>
<accession>A0A8B7ZPN2</accession>
<dbReference type="PROSITE" id="PS00022">
    <property type="entry name" value="EGF_1"/>
    <property type="match status" value="2"/>
</dbReference>
<gene>
    <name evidence="6" type="primary">LOC110988401</name>
</gene>
<dbReference type="Pfam" id="PF00092">
    <property type="entry name" value="VWA"/>
    <property type="match status" value="1"/>
</dbReference>
<feature type="disulfide bond" evidence="1">
    <location>
        <begin position="125"/>
        <end position="134"/>
    </location>
</feature>
<feature type="domain" description="EGF-like" evidence="2">
    <location>
        <begin position="13"/>
        <end position="48"/>
    </location>
</feature>
<feature type="domain" description="ShKT" evidence="4">
    <location>
        <begin position="138"/>
        <end position="173"/>
    </location>
</feature>
<dbReference type="InterPro" id="IPR002035">
    <property type="entry name" value="VWF_A"/>
</dbReference>
<feature type="disulfide bond" evidence="1">
    <location>
        <begin position="38"/>
        <end position="47"/>
    </location>
</feature>
<dbReference type="Pfam" id="PF01549">
    <property type="entry name" value="ShK"/>
    <property type="match status" value="1"/>
</dbReference>
<dbReference type="InterPro" id="IPR036465">
    <property type="entry name" value="vWFA_dom_sf"/>
</dbReference>
<dbReference type="InterPro" id="IPR000742">
    <property type="entry name" value="EGF"/>
</dbReference>
<dbReference type="CDD" id="cd00054">
    <property type="entry name" value="EGF_CA"/>
    <property type="match status" value="1"/>
</dbReference>
<dbReference type="PROSITE" id="PS51670">
    <property type="entry name" value="SHKT"/>
    <property type="match status" value="1"/>
</dbReference>
<dbReference type="PROSITE" id="PS50234">
    <property type="entry name" value="VWFA"/>
    <property type="match status" value="1"/>
</dbReference>
<dbReference type="AlphaFoldDB" id="A0A8B7ZPN2"/>
<feature type="domain" description="VWFA" evidence="3">
    <location>
        <begin position="197"/>
        <end position="363"/>
    </location>
</feature>
<dbReference type="SMART" id="SM00181">
    <property type="entry name" value="EGF"/>
    <property type="match status" value="2"/>
</dbReference>
<organism evidence="5 6">
    <name type="scientific">Acanthaster planci</name>
    <name type="common">Crown-of-thorns starfish</name>
    <dbReference type="NCBI Taxonomy" id="133434"/>
    <lineage>
        <taxon>Eukaryota</taxon>
        <taxon>Metazoa</taxon>
        <taxon>Echinodermata</taxon>
        <taxon>Eleutherozoa</taxon>
        <taxon>Asterozoa</taxon>
        <taxon>Asteroidea</taxon>
        <taxon>Valvatacea</taxon>
        <taxon>Valvatida</taxon>
        <taxon>Acanthasteridae</taxon>
        <taxon>Acanthaster</taxon>
    </lineage>
</organism>
<dbReference type="KEGG" id="aplc:110988401"/>
<dbReference type="CDD" id="cd00198">
    <property type="entry name" value="vWFA"/>
    <property type="match status" value="1"/>
</dbReference>
<dbReference type="Gene3D" id="3.40.50.410">
    <property type="entry name" value="von Willebrand factor, type A domain"/>
    <property type="match status" value="1"/>
</dbReference>
<evidence type="ECO:0000259" key="4">
    <source>
        <dbReference type="PROSITE" id="PS51670"/>
    </source>
</evidence>
<dbReference type="RefSeq" id="XP_022107543.1">
    <property type="nucleotide sequence ID" value="XM_022251851.1"/>
</dbReference>
<evidence type="ECO:0000313" key="5">
    <source>
        <dbReference type="Proteomes" id="UP000694845"/>
    </source>
</evidence>
<dbReference type="InterPro" id="IPR050525">
    <property type="entry name" value="ECM_Assembly_Org"/>
</dbReference>
<dbReference type="InterPro" id="IPR003582">
    <property type="entry name" value="ShKT_dom"/>
</dbReference>
<dbReference type="Gene3D" id="1.10.10.1940">
    <property type="match status" value="1"/>
</dbReference>
<keyword evidence="5" id="KW-1185">Reference proteome</keyword>
<feature type="domain" description="EGF-like" evidence="2">
    <location>
        <begin position="100"/>
        <end position="135"/>
    </location>
</feature>